<dbReference type="Proteomes" id="UP000094291">
    <property type="component" value="Unassembled WGS sequence"/>
</dbReference>
<evidence type="ECO:0000313" key="3">
    <source>
        <dbReference type="Proteomes" id="UP000094291"/>
    </source>
</evidence>
<name>A0A1E2VBF0_9GAMM</name>
<dbReference type="STRING" id="197479.BFW38_13105"/>
<dbReference type="Pfam" id="PF04230">
    <property type="entry name" value="PS_pyruv_trans"/>
    <property type="match status" value="1"/>
</dbReference>
<dbReference type="AlphaFoldDB" id="A0A1E2VBF0"/>
<feature type="domain" description="Polysaccharide pyruvyl transferase" evidence="1">
    <location>
        <begin position="13"/>
        <end position="209"/>
    </location>
</feature>
<keyword evidence="3" id="KW-1185">Reference proteome</keyword>
<protein>
    <recommendedName>
        <fullName evidence="1">Polysaccharide pyruvyl transferase domain-containing protein</fullName>
    </recommendedName>
</protein>
<comment type="caution">
    <text evidence="2">The sequence shown here is derived from an EMBL/GenBank/DDBJ whole genome shotgun (WGS) entry which is preliminary data.</text>
</comment>
<proteinExistence type="predicted"/>
<reference evidence="2 3" key="1">
    <citation type="submission" date="2016-08" db="EMBL/GenBank/DDBJ databases">
        <authorList>
            <person name="Seilhamer J.J."/>
        </authorList>
    </citation>
    <scope>NUCLEOTIDE SEQUENCE [LARGE SCALE GENOMIC DNA]</scope>
    <source>
        <strain evidence="2 3">PH27A</strain>
    </source>
</reference>
<gene>
    <name evidence="2" type="ORF">BFW38_13105</name>
</gene>
<organism evidence="2 3">
    <name type="scientific">Terasakiispira papahanaumokuakeensis</name>
    <dbReference type="NCBI Taxonomy" id="197479"/>
    <lineage>
        <taxon>Bacteria</taxon>
        <taxon>Pseudomonadati</taxon>
        <taxon>Pseudomonadota</taxon>
        <taxon>Gammaproteobacteria</taxon>
        <taxon>Oceanospirillales</taxon>
        <taxon>Terasakiispira</taxon>
    </lineage>
</organism>
<dbReference type="EMBL" id="MDTQ01000001">
    <property type="protein sequence ID" value="ODC04329.1"/>
    <property type="molecule type" value="Genomic_DNA"/>
</dbReference>
<evidence type="ECO:0000259" key="1">
    <source>
        <dbReference type="Pfam" id="PF04230"/>
    </source>
</evidence>
<accession>A0A1E2VBF0</accession>
<evidence type="ECO:0000313" key="2">
    <source>
        <dbReference type="EMBL" id="ODC04329.1"/>
    </source>
</evidence>
<sequence>MNVYWWRPDEGTNLGDEITSIVLEQILNQPHQRVGLDQASLLSTGSVLDKVMTSKSFYRRTTPLYVVGSGLIRPRLKPTSLKRRFTLKRWLPDCLDVISVRGCLTQQILAGQGCSVELIGDPGLLMPHIVTPQRCHQYRYGLIPHFTQVDDPQWQALCRRLPNAIMIDFRHEDYQQVIQTMASCDVILSQGLHGLILSDAYQIPNVWISDGALHAGGDFKFLDYFSSIGRSPLLCIQGIEQVSTDRIEQQLYLADKSIVERLQAQVLCAFETMQNKASA</sequence>
<dbReference type="InterPro" id="IPR007345">
    <property type="entry name" value="Polysacch_pyruvyl_Trfase"/>
</dbReference>